<sequence>MMRKLTAISAMAALAGCVGVGPWDFAYESDPILTAEPRPVLSGREDDDDEEVFIKFGARGGVVLYAGGDEVKPRPTFGAYGRMFETEEGRLEVAIDFALDLSPETAGRINICVPFSADYVGFLSDLLYWKAGGYYVFEMQDDKTFGVIGLEGGMGLWIPVGGEE</sequence>
<proteinExistence type="predicted"/>
<dbReference type="AlphaFoldDB" id="X1HI85"/>
<comment type="caution">
    <text evidence="1">The sequence shown here is derived from an EMBL/GenBank/DDBJ whole genome shotgun (WGS) entry which is preliminary data.</text>
</comment>
<evidence type="ECO:0008006" key="2">
    <source>
        <dbReference type="Google" id="ProtNLM"/>
    </source>
</evidence>
<protein>
    <recommendedName>
        <fullName evidence="2">Lipoprotein</fullName>
    </recommendedName>
</protein>
<feature type="non-terminal residue" evidence="1">
    <location>
        <position position="164"/>
    </location>
</feature>
<name>X1HI85_9ZZZZ</name>
<reference evidence="1" key="1">
    <citation type="journal article" date="2014" name="Front. Microbiol.">
        <title>High frequency of phylogenetically diverse reductive dehalogenase-homologous genes in deep subseafloor sedimentary metagenomes.</title>
        <authorList>
            <person name="Kawai M."/>
            <person name="Futagami T."/>
            <person name="Toyoda A."/>
            <person name="Takaki Y."/>
            <person name="Nishi S."/>
            <person name="Hori S."/>
            <person name="Arai W."/>
            <person name="Tsubouchi T."/>
            <person name="Morono Y."/>
            <person name="Uchiyama I."/>
            <person name="Ito T."/>
            <person name="Fujiyama A."/>
            <person name="Inagaki F."/>
            <person name="Takami H."/>
        </authorList>
    </citation>
    <scope>NUCLEOTIDE SEQUENCE</scope>
    <source>
        <strain evidence="1">Expedition CK06-06</strain>
    </source>
</reference>
<organism evidence="1">
    <name type="scientific">marine sediment metagenome</name>
    <dbReference type="NCBI Taxonomy" id="412755"/>
    <lineage>
        <taxon>unclassified sequences</taxon>
        <taxon>metagenomes</taxon>
        <taxon>ecological metagenomes</taxon>
    </lineage>
</organism>
<dbReference type="EMBL" id="BARU01030959">
    <property type="protein sequence ID" value="GAH69197.1"/>
    <property type="molecule type" value="Genomic_DNA"/>
</dbReference>
<evidence type="ECO:0000313" key="1">
    <source>
        <dbReference type="EMBL" id="GAH69197.1"/>
    </source>
</evidence>
<dbReference type="PROSITE" id="PS51257">
    <property type="entry name" value="PROKAR_LIPOPROTEIN"/>
    <property type="match status" value="1"/>
</dbReference>
<accession>X1HI85</accession>
<gene>
    <name evidence="1" type="ORF">S03H2_49031</name>
</gene>